<reference evidence="2" key="1">
    <citation type="submission" date="2021-05" db="EMBL/GenBank/DDBJ databases">
        <authorList>
            <person name="Alioto T."/>
            <person name="Alioto T."/>
            <person name="Gomez Garrido J."/>
        </authorList>
    </citation>
    <scope>NUCLEOTIDE SEQUENCE</scope>
</reference>
<dbReference type="EMBL" id="HBUE01345153">
    <property type="protein sequence ID" value="CAG6600246.1"/>
    <property type="molecule type" value="Transcribed_RNA"/>
</dbReference>
<evidence type="ECO:0000256" key="1">
    <source>
        <dbReference type="SAM" id="MobiDB-lite"/>
    </source>
</evidence>
<feature type="compositionally biased region" description="Basic residues" evidence="1">
    <location>
        <begin position="95"/>
        <end position="109"/>
    </location>
</feature>
<name>A0A8D8I9B1_CULPI</name>
<proteinExistence type="predicted"/>
<sequence length="116" mass="13143">MFKNEYQKDNPIKTNIWPPPGCCCCKPAASGDIRPVLRTGPSRDSCCRDHPRSHLLGPDGADRTDSRTTPGEWRQYPKQQRRPQPPQPNSAWSRSCRRTGRNRCHRHLRGPPSGSA</sequence>
<dbReference type="AlphaFoldDB" id="A0A8D8I9B1"/>
<feature type="region of interest" description="Disordered" evidence="1">
    <location>
        <begin position="31"/>
        <end position="116"/>
    </location>
</feature>
<organism evidence="2">
    <name type="scientific">Culex pipiens</name>
    <name type="common">House mosquito</name>
    <dbReference type="NCBI Taxonomy" id="7175"/>
    <lineage>
        <taxon>Eukaryota</taxon>
        <taxon>Metazoa</taxon>
        <taxon>Ecdysozoa</taxon>
        <taxon>Arthropoda</taxon>
        <taxon>Hexapoda</taxon>
        <taxon>Insecta</taxon>
        <taxon>Pterygota</taxon>
        <taxon>Neoptera</taxon>
        <taxon>Endopterygota</taxon>
        <taxon>Diptera</taxon>
        <taxon>Nematocera</taxon>
        <taxon>Culicoidea</taxon>
        <taxon>Culicidae</taxon>
        <taxon>Culicinae</taxon>
        <taxon>Culicini</taxon>
        <taxon>Culex</taxon>
        <taxon>Culex</taxon>
    </lineage>
</organism>
<accession>A0A8D8I9B1</accession>
<evidence type="ECO:0000313" key="2">
    <source>
        <dbReference type="EMBL" id="CAG6548036.1"/>
    </source>
</evidence>
<dbReference type="EMBL" id="HBUE01238192">
    <property type="protein sequence ID" value="CAG6548036.1"/>
    <property type="molecule type" value="Transcribed_RNA"/>
</dbReference>
<protein>
    <submittedName>
        <fullName evidence="2">(northern house mosquito) hypothetical protein</fullName>
    </submittedName>
</protein>